<accession>A0ABS0GJC3</accession>
<keyword evidence="2" id="KW-0012">Acyltransferase</keyword>
<organism evidence="5 6">
    <name type="scientific">Vibrio nitrifigilis</name>
    <dbReference type="NCBI Taxonomy" id="2789781"/>
    <lineage>
        <taxon>Bacteria</taxon>
        <taxon>Pseudomonadati</taxon>
        <taxon>Pseudomonadota</taxon>
        <taxon>Gammaproteobacteria</taxon>
        <taxon>Vibrionales</taxon>
        <taxon>Vibrionaceae</taxon>
        <taxon>Vibrio</taxon>
    </lineage>
</organism>
<dbReference type="Pfam" id="PF13302">
    <property type="entry name" value="Acetyltransf_3"/>
    <property type="match status" value="1"/>
</dbReference>
<dbReference type="RefSeq" id="WP_196124421.1">
    <property type="nucleotide sequence ID" value="NZ_JADPMR010000004.1"/>
</dbReference>
<comment type="caution">
    <text evidence="5">The sequence shown here is derived from an EMBL/GenBank/DDBJ whole genome shotgun (WGS) entry which is preliminary data.</text>
</comment>
<dbReference type="PANTHER" id="PTHR43792:SF8">
    <property type="entry name" value="[RIBOSOMAL PROTEIN US5]-ALANINE N-ACETYLTRANSFERASE"/>
    <property type="match status" value="1"/>
</dbReference>
<dbReference type="Proteomes" id="UP000597206">
    <property type="component" value="Unassembled WGS sequence"/>
</dbReference>
<keyword evidence="6" id="KW-1185">Reference proteome</keyword>
<sequence length="182" mass="21041">MPLITTPRTIIDVLTVDDAQALQHYYVSNKEHLAPWEPVRDDDYFSLINMQQLIAQGIEGFAQKSNFRFVAFTPDRNTIIGCANFTGVMRGVFQACFLGYSIDKQFEGQGYMTEILDGTIQYMFEHEKLHRIMASYMPKNKASARVLEKCQFEEEGYARQYLKIAGCWEDHVMTARLNPNFE</sequence>
<dbReference type="PROSITE" id="PS51186">
    <property type="entry name" value="GNAT"/>
    <property type="match status" value="1"/>
</dbReference>
<dbReference type="SUPFAM" id="SSF55729">
    <property type="entry name" value="Acyl-CoA N-acyltransferases (Nat)"/>
    <property type="match status" value="1"/>
</dbReference>
<comment type="similarity">
    <text evidence="3">Belongs to the acetyltransferase family. RimJ subfamily.</text>
</comment>
<dbReference type="InterPro" id="IPR051531">
    <property type="entry name" value="N-acetyltransferase"/>
</dbReference>
<evidence type="ECO:0000256" key="2">
    <source>
        <dbReference type="ARBA" id="ARBA00023315"/>
    </source>
</evidence>
<evidence type="ECO:0000256" key="1">
    <source>
        <dbReference type="ARBA" id="ARBA00022679"/>
    </source>
</evidence>
<protein>
    <submittedName>
        <fullName evidence="5">GNAT family N-acetyltransferase</fullName>
    </submittedName>
</protein>
<feature type="domain" description="N-acetyltransferase" evidence="4">
    <location>
        <begin position="31"/>
        <end position="174"/>
    </location>
</feature>
<evidence type="ECO:0000313" key="5">
    <source>
        <dbReference type="EMBL" id="MBF9002538.1"/>
    </source>
</evidence>
<reference evidence="5 6" key="1">
    <citation type="submission" date="2020-11" db="EMBL/GenBank/DDBJ databases">
        <title>Vibrio nitrifigilis sp. nov., a marine nitrogen-fixing bacterium isolated from the lagoon sediment of an islet inside an atoll.</title>
        <authorList>
            <person name="Wang L.-T."/>
            <person name="Shieh W.Y."/>
        </authorList>
    </citation>
    <scope>NUCLEOTIDE SEQUENCE [LARGE SCALE GENOMIC DNA]</scope>
    <source>
        <strain evidence="5 6">NFV-1</strain>
    </source>
</reference>
<dbReference type="PANTHER" id="PTHR43792">
    <property type="entry name" value="GNAT FAMILY, PUTATIVE (AFU_ORTHOLOGUE AFUA_3G00765)-RELATED-RELATED"/>
    <property type="match status" value="1"/>
</dbReference>
<proteinExistence type="inferred from homology"/>
<dbReference type="Gene3D" id="3.40.630.30">
    <property type="match status" value="1"/>
</dbReference>
<evidence type="ECO:0000256" key="3">
    <source>
        <dbReference type="ARBA" id="ARBA00038502"/>
    </source>
</evidence>
<gene>
    <name evidence="5" type="ORF">I1A42_18865</name>
</gene>
<dbReference type="InterPro" id="IPR016181">
    <property type="entry name" value="Acyl_CoA_acyltransferase"/>
</dbReference>
<evidence type="ECO:0000259" key="4">
    <source>
        <dbReference type="PROSITE" id="PS51186"/>
    </source>
</evidence>
<dbReference type="EMBL" id="JADPMR010000004">
    <property type="protein sequence ID" value="MBF9002538.1"/>
    <property type="molecule type" value="Genomic_DNA"/>
</dbReference>
<evidence type="ECO:0000313" key="6">
    <source>
        <dbReference type="Proteomes" id="UP000597206"/>
    </source>
</evidence>
<dbReference type="InterPro" id="IPR000182">
    <property type="entry name" value="GNAT_dom"/>
</dbReference>
<name>A0ABS0GJC3_9VIBR</name>
<keyword evidence="1" id="KW-0808">Transferase</keyword>